<evidence type="ECO:0000313" key="2">
    <source>
        <dbReference type="Proteomes" id="UP001519288"/>
    </source>
</evidence>
<proteinExistence type="predicted"/>
<protein>
    <submittedName>
        <fullName evidence="1">Uncharacterized protein</fullName>
    </submittedName>
</protein>
<dbReference type="Proteomes" id="UP001519288">
    <property type="component" value="Unassembled WGS sequence"/>
</dbReference>
<evidence type="ECO:0000313" key="1">
    <source>
        <dbReference type="EMBL" id="MBP1999741.1"/>
    </source>
</evidence>
<accession>A0ABS4JF34</accession>
<name>A0ABS4JF34_9BACL</name>
<gene>
    <name evidence="1" type="ORF">J2Z69_000760</name>
</gene>
<dbReference type="RefSeq" id="WP_209859258.1">
    <property type="nucleotide sequence ID" value="NZ_JAGGLD010000001.1"/>
</dbReference>
<keyword evidence="2" id="KW-1185">Reference proteome</keyword>
<comment type="caution">
    <text evidence="1">The sequence shown here is derived from an EMBL/GenBank/DDBJ whole genome shotgun (WGS) entry which is preliminary data.</text>
</comment>
<dbReference type="EMBL" id="JAGGLD010000001">
    <property type="protein sequence ID" value="MBP1999741.1"/>
    <property type="molecule type" value="Genomic_DNA"/>
</dbReference>
<reference evidence="1 2" key="1">
    <citation type="submission" date="2021-03" db="EMBL/GenBank/DDBJ databases">
        <title>Genomic Encyclopedia of Type Strains, Phase IV (KMG-IV): sequencing the most valuable type-strain genomes for metagenomic binning, comparative biology and taxonomic classification.</title>
        <authorList>
            <person name="Goeker M."/>
        </authorList>
    </citation>
    <scope>NUCLEOTIDE SEQUENCE [LARGE SCALE GENOMIC DNA]</scope>
    <source>
        <strain evidence="1 2">DSM 26806</strain>
    </source>
</reference>
<sequence length="62" mass="7182">MQVVAKIYFVWTQKAEEKHPERVAGSPVWDRYKHKAPASMLESGDIVDLHDYEGQTDLFSFV</sequence>
<organism evidence="1 2">
    <name type="scientific">Paenibacillus shirakamiensis</name>
    <dbReference type="NCBI Taxonomy" id="1265935"/>
    <lineage>
        <taxon>Bacteria</taxon>
        <taxon>Bacillati</taxon>
        <taxon>Bacillota</taxon>
        <taxon>Bacilli</taxon>
        <taxon>Bacillales</taxon>
        <taxon>Paenibacillaceae</taxon>
        <taxon>Paenibacillus</taxon>
    </lineage>
</organism>